<name>A0A5B7D052_PORTR</name>
<accession>A0A5B7D052</accession>
<organism evidence="1 2">
    <name type="scientific">Portunus trituberculatus</name>
    <name type="common">Swimming crab</name>
    <name type="synonym">Neptunus trituberculatus</name>
    <dbReference type="NCBI Taxonomy" id="210409"/>
    <lineage>
        <taxon>Eukaryota</taxon>
        <taxon>Metazoa</taxon>
        <taxon>Ecdysozoa</taxon>
        <taxon>Arthropoda</taxon>
        <taxon>Crustacea</taxon>
        <taxon>Multicrustacea</taxon>
        <taxon>Malacostraca</taxon>
        <taxon>Eumalacostraca</taxon>
        <taxon>Eucarida</taxon>
        <taxon>Decapoda</taxon>
        <taxon>Pleocyemata</taxon>
        <taxon>Brachyura</taxon>
        <taxon>Eubrachyura</taxon>
        <taxon>Portunoidea</taxon>
        <taxon>Portunidae</taxon>
        <taxon>Portuninae</taxon>
        <taxon>Portunus</taxon>
    </lineage>
</organism>
<evidence type="ECO:0000313" key="2">
    <source>
        <dbReference type="Proteomes" id="UP000324222"/>
    </source>
</evidence>
<reference evidence="1 2" key="1">
    <citation type="submission" date="2019-05" db="EMBL/GenBank/DDBJ databases">
        <title>Another draft genome of Portunus trituberculatus and its Hox gene families provides insights of decapod evolution.</title>
        <authorList>
            <person name="Jeong J.-H."/>
            <person name="Song I."/>
            <person name="Kim S."/>
            <person name="Choi T."/>
            <person name="Kim D."/>
            <person name="Ryu S."/>
            <person name="Kim W."/>
        </authorList>
    </citation>
    <scope>NUCLEOTIDE SEQUENCE [LARGE SCALE GENOMIC DNA]</scope>
    <source>
        <tissue evidence="1">Muscle</tissue>
    </source>
</reference>
<protein>
    <submittedName>
        <fullName evidence="1">Uncharacterized protein</fullName>
    </submittedName>
</protein>
<dbReference type="AlphaFoldDB" id="A0A5B7D052"/>
<gene>
    <name evidence="1" type="ORF">E2C01_007299</name>
</gene>
<dbReference type="EMBL" id="VSRR010000358">
    <property type="protein sequence ID" value="MPC14531.1"/>
    <property type="molecule type" value="Genomic_DNA"/>
</dbReference>
<keyword evidence="2" id="KW-1185">Reference proteome</keyword>
<evidence type="ECO:0000313" key="1">
    <source>
        <dbReference type="EMBL" id="MPC14531.1"/>
    </source>
</evidence>
<dbReference type="Proteomes" id="UP000324222">
    <property type="component" value="Unassembled WGS sequence"/>
</dbReference>
<proteinExistence type="predicted"/>
<comment type="caution">
    <text evidence="1">The sequence shown here is derived from an EMBL/GenBank/DDBJ whole genome shotgun (WGS) entry which is preliminary data.</text>
</comment>
<sequence length="136" mass="15676">MTRQGWRVLVNTSHLRLHITPRHSALVLTDRNTTPVLANNNSDRHTYTETEKVKRIERETVESFLSNSCPASLHRMGKIKTETTVRTYTKDGKVFAIAMVRQGQWATRYCPLINSNNNDIRHELDMPLRHPRPATG</sequence>